<dbReference type="OrthoDB" id="3542617at2759"/>
<gene>
    <name evidence="2" type="ORF">BJ875DRAFT_508698</name>
</gene>
<dbReference type="EMBL" id="MU252093">
    <property type="protein sequence ID" value="KAG9228085.1"/>
    <property type="molecule type" value="Genomic_DNA"/>
</dbReference>
<comment type="caution">
    <text evidence="2">The sequence shown here is derived from an EMBL/GenBank/DDBJ whole genome shotgun (WGS) entry which is preliminary data.</text>
</comment>
<feature type="compositionally biased region" description="Low complexity" evidence="1">
    <location>
        <begin position="69"/>
        <end position="79"/>
    </location>
</feature>
<proteinExistence type="predicted"/>
<dbReference type="Proteomes" id="UP000824998">
    <property type="component" value="Unassembled WGS sequence"/>
</dbReference>
<evidence type="ECO:0000313" key="2">
    <source>
        <dbReference type="EMBL" id="KAG9228085.1"/>
    </source>
</evidence>
<feature type="region of interest" description="Disordered" evidence="1">
    <location>
        <begin position="1"/>
        <end position="90"/>
    </location>
</feature>
<keyword evidence="3" id="KW-1185">Reference proteome</keyword>
<name>A0A9P7Y6C6_9HELO</name>
<feature type="compositionally biased region" description="Polar residues" evidence="1">
    <location>
        <begin position="53"/>
        <end position="65"/>
    </location>
</feature>
<feature type="compositionally biased region" description="Basic residues" evidence="1">
    <location>
        <begin position="40"/>
        <end position="51"/>
    </location>
</feature>
<accession>A0A9P7Y6C6</accession>
<feature type="compositionally biased region" description="Basic and acidic residues" evidence="1">
    <location>
        <begin position="30"/>
        <end position="39"/>
    </location>
</feature>
<organism evidence="2 3">
    <name type="scientific">Amylocarpus encephaloides</name>
    <dbReference type="NCBI Taxonomy" id="45428"/>
    <lineage>
        <taxon>Eukaryota</taxon>
        <taxon>Fungi</taxon>
        <taxon>Dikarya</taxon>
        <taxon>Ascomycota</taxon>
        <taxon>Pezizomycotina</taxon>
        <taxon>Leotiomycetes</taxon>
        <taxon>Helotiales</taxon>
        <taxon>Helotiales incertae sedis</taxon>
        <taxon>Amylocarpus</taxon>
    </lineage>
</organism>
<dbReference type="AlphaFoldDB" id="A0A9P7Y6C6"/>
<reference evidence="2" key="1">
    <citation type="journal article" date="2021" name="IMA Fungus">
        <title>Genomic characterization of three marine fungi, including Emericellopsis atlantica sp. nov. with signatures of a generalist lifestyle and marine biomass degradation.</title>
        <authorList>
            <person name="Hagestad O.C."/>
            <person name="Hou L."/>
            <person name="Andersen J.H."/>
            <person name="Hansen E.H."/>
            <person name="Altermark B."/>
            <person name="Li C."/>
            <person name="Kuhnert E."/>
            <person name="Cox R.J."/>
            <person name="Crous P.W."/>
            <person name="Spatafora J.W."/>
            <person name="Lail K."/>
            <person name="Amirebrahimi M."/>
            <person name="Lipzen A."/>
            <person name="Pangilinan J."/>
            <person name="Andreopoulos W."/>
            <person name="Hayes R.D."/>
            <person name="Ng V."/>
            <person name="Grigoriev I.V."/>
            <person name="Jackson S.A."/>
            <person name="Sutton T.D.S."/>
            <person name="Dobson A.D.W."/>
            <person name="Rama T."/>
        </authorList>
    </citation>
    <scope>NUCLEOTIDE SEQUENCE</scope>
    <source>
        <strain evidence="2">TRa018bII</strain>
    </source>
</reference>
<sequence length="214" mass="24766">MAGLPRRFAQRQSLRHDRSGAPSTLLNGEEQFRVYESRVKLKRRNRARKSSSTHEGNSAPDSSSEVTKDSGYNSMSNSESDSDSDTDTKPMNVKRMIQEFKEEGVTLSNPCNETKAMIEAELERWEDIVYARLVEGYMKESVLYNIRNIPQVLTPTFRLDDSEKEKSGLFVRDTEVFAHKRLRLFPPLIKGRPLIVIMKLNLKRVKRSSRKRKR</sequence>
<protein>
    <submittedName>
        <fullName evidence="2">Uncharacterized protein</fullName>
    </submittedName>
</protein>
<evidence type="ECO:0000256" key="1">
    <source>
        <dbReference type="SAM" id="MobiDB-lite"/>
    </source>
</evidence>
<evidence type="ECO:0000313" key="3">
    <source>
        <dbReference type="Proteomes" id="UP000824998"/>
    </source>
</evidence>